<gene>
    <name evidence="2" type="ORF">GOB87_08790</name>
</gene>
<sequence>MGQGPFCVLARHPAVRVAAGTCYGQTDVPLAEGWESFAARLAGELAVTGAQRMFVSPLTRCRLPAEWIAAQGIVRVFPDDRLMELDFGEWEGQPWSLVPREKLDEWAGDLAGFTPPGGESGNSLIARVTEFWRERLPDGPIAILSHGGPLRVLTALAQGQKPDLTQPAPPLGDIVTFGRMSPQAPAIQPVPTEPPSRPEDRR</sequence>
<organism evidence="2 3">
    <name type="scientific">Acetobacter estunensis</name>
    <dbReference type="NCBI Taxonomy" id="104097"/>
    <lineage>
        <taxon>Bacteria</taxon>
        <taxon>Pseudomonadati</taxon>
        <taxon>Pseudomonadota</taxon>
        <taxon>Alphaproteobacteria</taxon>
        <taxon>Acetobacterales</taxon>
        <taxon>Acetobacteraceae</taxon>
        <taxon>Acetobacter</taxon>
    </lineage>
</organism>
<keyword evidence="3" id="KW-1185">Reference proteome</keyword>
<reference evidence="2" key="1">
    <citation type="submission" date="2019-11" db="EMBL/GenBank/DDBJ databases">
        <title>Description of new Acetobacter species.</title>
        <authorList>
            <person name="Cleenwerck I."/>
            <person name="Sombolestani A.S."/>
        </authorList>
    </citation>
    <scope>NUCLEOTIDE SEQUENCE</scope>
    <source>
        <strain evidence="2">LMG 1626</strain>
    </source>
</reference>
<dbReference type="CDD" id="cd07067">
    <property type="entry name" value="HP_PGM_like"/>
    <property type="match status" value="1"/>
</dbReference>
<dbReference type="SMART" id="SM00855">
    <property type="entry name" value="PGAM"/>
    <property type="match status" value="1"/>
</dbReference>
<dbReference type="Proteomes" id="UP000597459">
    <property type="component" value="Unassembled WGS sequence"/>
</dbReference>
<dbReference type="Pfam" id="PF00300">
    <property type="entry name" value="His_Phos_1"/>
    <property type="match status" value="1"/>
</dbReference>
<evidence type="ECO:0000313" key="3">
    <source>
        <dbReference type="Proteomes" id="UP000597459"/>
    </source>
</evidence>
<dbReference type="Gene3D" id="3.40.50.1240">
    <property type="entry name" value="Phosphoglycerate mutase-like"/>
    <property type="match status" value="1"/>
</dbReference>
<evidence type="ECO:0000313" key="2">
    <source>
        <dbReference type="EMBL" id="NHO54051.1"/>
    </source>
</evidence>
<dbReference type="RefSeq" id="WP_166315386.1">
    <property type="nucleotide sequence ID" value="NZ_WOTH01000015.1"/>
</dbReference>
<dbReference type="SUPFAM" id="SSF53254">
    <property type="entry name" value="Phosphoglycerate mutase-like"/>
    <property type="match status" value="1"/>
</dbReference>
<dbReference type="InterPro" id="IPR029033">
    <property type="entry name" value="His_PPase_superfam"/>
</dbReference>
<protein>
    <submittedName>
        <fullName evidence="2">Phosphoglycerate mutase</fullName>
    </submittedName>
</protein>
<proteinExistence type="predicted"/>
<accession>A0A967ED90</accession>
<comment type="caution">
    <text evidence="2">The sequence shown here is derived from an EMBL/GenBank/DDBJ whole genome shotgun (WGS) entry which is preliminary data.</text>
</comment>
<evidence type="ECO:0000256" key="1">
    <source>
        <dbReference type="SAM" id="MobiDB-lite"/>
    </source>
</evidence>
<feature type="region of interest" description="Disordered" evidence="1">
    <location>
        <begin position="162"/>
        <end position="202"/>
    </location>
</feature>
<dbReference type="EMBL" id="WOTH01000015">
    <property type="protein sequence ID" value="NHO54051.1"/>
    <property type="molecule type" value="Genomic_DNA"/>
</dbReference>
<dbReference type="AlphaFoldDB" id="A0A967ED90"/>
<dbReference type="InterPro" id="IPR013078">
    <property type="entry name" value="His_Pase_superF_clade-1"/>
</dbReference>
<name>A0A967ED90_9PROT</name>